<gene>
    <name evidence="1" type="ORF">CCS01_23875</name>
</gene>
<dbReference type="AlphaFoldDB" id="A0A2S6N1P2"/>
<keyword evidence="2" id="KW-1185">Reference proteome</keyword>
<comment type="caution">
    <text evidence="1">The sequence shown here is derived from an EMBL/GenBank/DDBJ whole genome shotgun (WGS) entry which is preliminary data.</text>
</comment>
<dbReference type="EMBL" id="NHRY01000241">
    <property type="protein sequence ID" value="PPQ28544.1"/>
    <property type="molecule type" value="Genomic_DNA"/>
</dbReference>
<sequence>MTFQDRRSGPALTGVCRLPMRRTAQAGIPFQREAGVPVMYKARSLTPGFRAGILVVDTVLVAVKAVAALLPAHNARVPIYPRVSPIREGLPMNCHATRLKDGLRRFIA</sequence>
<evidence type="ECO:0000313" key="1">
    <source>
        <dbReference type="EMBL" id="PPQ28544.1"/>
    </source>
</evidence>
<dbReference type="Pfam" id="PF13366">
    <property type="entry name" value="PDDEXK_3"/>
    <property type="match status" value="1"/>
</dbReference>
<protein>
    <submittedName>
        <fullName evidence="1">Uncharacterized protein</fullName>
    </submittedName>
</protein>
<reference evidence="1 2" key="1">
    <citation type="journal article" date="2018" name="Arch. Microbiol.">
        <title>New insights into the metabolic potential of the phototrophic purple bacterium Rhodopila globiformis DSM 161(T) from its draft genome sequence and evidence for a vanadium-dependent nitrogenase.</title>
        <authorList>
            <person name="Imhoff J.F."/>
            <person name="Rahn T."/>
            <person name="Kunzel S."/>
            <person name="Neulinger S.C."/>
        </authorList>
    </citation>
    <scope>NUCLEOTIDE SEQUENCE [LARGE SCALE GENOMIC DNA]</scope>
    <source>
        <strain evidence="1 2">DSM 161</strain>
    </source>
</reference>
<evidence type="ECO:0000313" key="2">
    <source>
        <dbReference type="Proteomes" id="UP000239724"/>
    </source>
</evidence>
<dbReference type="InterPro" id="IPR026350">
    <property type="entry name" value="GxxExxY"/>
</dbReference>
<dbReference type="Proteomes" id="UP000239724">
    <property type="component" value="Unassembled WGS sequence"/>
</dbReference>
<organism evidence="1 2">
    <name type="scientific">Rhodopila globiformis</name>
    <name type="common">Rhodopseudomonas globiformis</name>
    <dbReference type="NCBI Taxonomy" id="1071"/>
    <lineage>
        <taxon>Bacteria</taxon>
        <taxon>Pseudomonadati</taxon>
        <taxon>Pseudomonadota</taxon>
        <taxon>Alphaproteobacteria</taxon>
        <taxon>Acetobacterales</taxon>
        <taxon>Acetobacteraceae</taxon>
        <taxon>Rhodopila</taxon>
    </lineage>
</organism>
<proteinExistence type="predicted"/>
<dbReference type="NCBIfam" id="TIGR04256">
    <property type="entry name" value="GxxExxY"/>
    <property type="match status" value="1"/>
</dbReference>
<accession>A0A2S6N1P2</accession>
<dbReference type="RefSeq" id="WP_104521330.1">
    <property type="nucleotide sequence ID" value="NZ_NHRY01000241.1"/>
</dbReference>
<name>A0A2S6N1P2_RHOGL</name>